<evidence type="ECO:0000256" key="1">
    <source>
        <dbReference type="SAM" id="SignalP"/>
    </source>
</evidence>
<evidence type="ECO:0000313" key="2">
    <source>
        <dbReference type="EMBL" id="SPP93345.1"/>
    </source>
</evidence>
<dbReference type="AlphaFoldDB" id="A0A2U3PW24"/>
<dbReference type="Proteomes" id="UP000246085">
    <property type="component" value="Chromosome BRAD3257"/>
</dbReference>
<dbReference type="EMBL" id="LS398110">
    <property type="protein sequence ID" value="SPP93345.1"/>
    <property type="molecule type" value="Genomic_DNA"/>
</dbReference>
<dbReference type="RefSeq" id="WP_122401679.1">
    <property type="nucleotide sequence ID" value="NZ_RDQF01000043.1"/>
</dbReference>
<accession>A0A4Q0QHS9</accession>
<gene>
    <name evidence="2" type="ORF">BRAD3257_2268</name>
</gene>
<sequence length="166" mass="17944">MRILVSVIFVATSLGPALAGDFGFAFDNFEQQFKKSQDLVNIDLGLEKVKCDGDGKSRACTYKSKAGTTVIIGTKGSQAEDMIAVFEKPGAKAGYEFLAVSAWAIAFGSGVSDPKEFGAQYKAAIDSYVKQANSGAPQIEVMVGNYKWTMFRVNPKKDEMFVKALN</sequence>
<feature type="chain" id="PRO_5041068905" evidence="1">
    <location>
        <begin position="20"/>
        <end position="166"/>
    </location>
</feature>
<organism evidence="2 3">
    <name type="scientific">Bradyrhizobium vignae</name>
    <dbReference type="NCBI Taxonomy" id="1549949"/>
    <lineage>
        <taxon>Bacteria</taxon>
        <taxon>Pseudomonadati</taxon>
        <taxon>Pseudomonadota</taxon>
        <taxon>Alphaproteobacteria</taxon>
        <taxon>Hyphomicrobiales</taxon>
        <taxon>Nitrobacteraceae</taxon>
        <taxon>Bradyrhizobium</taxon>
    </lineage>
</organism>
<dbReference type="KEGG" id="bvz:BRAD3257_2268"/>
<keyword evidence="1" id="KW-0732">Signal</keyword>
<evidence type="ECO:0000313" key="3">
    <source>
        <dbReference type="Proteomes" id="UP000246085"/>
    </source>
</evidence>
<reference evidence="2 3" key="1">
    <citation type="submission" date="2018-03" db="EMBL/GenBank/DDBJ databases">
        <authorList>
            <person name="Gully D."/>
        </authorList>
    </citation>
    <scope>NUCLEOTIDE SEQUENCE [LARGE SCALE GENOMIC DNA]</scope>
    <source>
        <strain evidence="2">ORS3257</strain>
    </source>
</reference>
<proteinExistence type="predicted"/>
<feature type="signal peptide" evidence="1">
    <location>
        <begin position="1"/>
        <end position="19"/>
    </location>
</feature>
<name>A0A2U3PW24_9BRAD</name>
<protein>
    <submittedName>
        <fullName evidence="2">Uncharacterized protein</fullName>
    </submittedName>
</protein>
<accession>A0A2U3PW24</accession>